<evidence type="ECO:0000313" key="9">
    <source>
        <dbReference type="Proteomes" id="UP000554837"/>
    </source>
</evidence>
<feature type="transmembrane region" description="Helical" evidence="7">
    <location>
        <begin position="166"/>
        <end position="190"/>
    </location>
</feature>
<evidence type="ECO:0000256" key="7">
    <source>
        <dbReference type="HAMAP-Rule" id="MF_00672"/>
    </source>
</evidence>
<accession>A0A840S8L6</accession>
<dbReference type="EMBL" id="JACHHO010000004">
    <property type="protein sequence ID" value="MBB5205346.1"/>
    <property type="molecule type" value="Genomic_DNA"/>
</dbReference>
<evidence type="ECO:0000313" key="8">
    <source>
        <dbReference type="EMBL" id="MBB5205346.1"/>
    </source>
</evidence>
<evidence type="ECO:0000256" key="4">
    <source>
        <dbReference type="ARBA" id="ARBA00022692"/>
    </source>
</evidence>
<comment type="caution">
    <text evidence="8">The sequence shown here is derived from an EMBL/GenBank/DDBJ whole genome shotgun (WGS) entry which is preliminary data.</text>
</comment>
<keyword evidence="5 7" id="KW-1133">Transmembrane helix</keyword>
<dbReference type="Pfam" id="PF03631">
    <property type="entry name" value="Virul_fac_BrkB"/>
    <property type="match status" value="1"/>
</dbReference>
<keyword evidence="4 7" id="KW-0812">Transmembrane</keyword>
<keyword evidence="2 7" id="KW-1003">Cell membrane</keyword>
<gene>
    <name evidence="8" type="ORF">HNQ51_002665</name>
</gene>
<evidence type="ECO:0000256" key="2">
    <source>
        <dbReference type="ARBA" id="ARBA00022475"/>
    </source>
</evidence>
<evidence type="ECO:0000256" key="5">
    <source>
        <dbReference type="ARBA" id="ARBA00022989"/>
    </source>
</evidence>
<sequence>MPTHTLAPDMLFQPSFATLRRHAGLRSLLSSWRDLRRWPWALAGAGLRARFNELRLGVTAGSLTFTTLISLVPLLVLMLALFTAFPMFANFQKALEQYFLANLVPDNIARPVLKTLTQFAGKAKGLGVVGAGFLGLTAIALMLTIDRTLNAIWRVRRPRPMTQRVLVYWAALTLGPLALGASLTLTGAAISASKGLVTQLPGGFETLLDLIQFGVLTAAVAGLFHFVPNTHVRWRHALLGALFVSLAFGLAKWGLAWYLRQVPTYTTLYGAFATLPILLVWMYLGWVIVLLGALIAANAPGLTQGLLQRPPSPALELELSLQVVRELWLRQQRGAAGASKLALAQTLRVEPLQLEPVIEGLQQLDWLGRLEEDGAQRLVLLRNPFETLAAPLLQRCLVPRSALTAGLWEASGWQRMTVAELLGTPNRRATDAAGPAGAPIRRG</sequence>
<comment type="similarity">
    <text evidence="7">Belongs to the UPF0761 family.</text>
</comment>
<keyword evidence="9" id="KW-1185">Reference proteome</keyword>
<dbReference type="PANTHER" id="PTHR30213">
    <property type="entry name" value="INNER MEMBRANE PROTEIN YHJD"/>
    <property type="match status" value="1"/>
</dbReference>
<dbReference type="PANTHER" id="PTHR30213:SF0">
    <property type="entry name" value="UPF0761 MEMBRANE PROTEIN YIHY"/>
    <property type="match status" value="1"/>
</dbReference>
<dbReference type="GO" id="GO:0005886">
    <property type="term" value="C:plasma membrane"/>
    <property type="evidence" value="ECO:0007669"/>
    <property type="project" value="UniProtKB-SubCell"/>
</dbReference>
<dbReference type="RefSeq" id="WP_246071386.1">
    <property type="nucleotide sequence ID" value="NZ_CP040709.1"/>
</dbReference>
<protein>
    <recommendedName>
        <fullName evidence="7">UPF0761 membrane protein HNQ51_002665</fullName>
    </recommendedName>
</protein>
<keyword evidence="6 7" id="KW-0472">Membrane</keyword>
<name>A0A840S8L6_9BURK</name>
<feature type="transmembrane region" description="Helical" evidence="7">
    <location>
        <begin position="271"/>
        <end position="297"/>
    </location>
</feature>
<feature type="transmembrane region" description="Helical" evidence="7">
    <location>
        <begin position="125"/>
        <end position="145"/>
    </location>
</feature>
<proteinExistence type="inferred from homology"/>
<dbReference type="NCBIfam" id="TIGR00765">
    <property type="entry name" value="yihY_not_rbn"/>
    <property type="match status" value="1"/>
</dbReference>
<feature type="transmembrane region" description="Helical" evidence="7">
    <location>
        <begin position="210"/>
        <end position="227"/>
    </location>
</feature>
<feature type="transmembrane region" description="Helical" evidence="7">
    <location>
        <begin position="239"/>
        <end position="259"/>
    </location>
</feature>
<dbReference type="HAMAP" id="MF_00672">
    <property type="entry name" value="UPF0761"/>
    <property type="match status" value="1"/>
</dbReference>
<evidence type="ECO:0000256" key="6">
    <source>
        <dbReference type="ARBA" id="ARBA00023136"/>
    </source>
</evidence>
<keyword evidence="3" id="KW-0997">Cell inner membrane</keyword>
<dbReference type="InterPro" id="IPR023679">
    <property type="entry name" value="UPF0761_bac"/>
</dbReference>
<dbReference type="InterPro" id="IPR017039">
    <property type="entry name" value="Virul_fac_BrkB"/>
</dbReference>
<organism evidence="8 9">
    <name type="scientific">Inhella inkyongensis</name>
    <dbReference type="NCBI Taxonomy" id="392593"/>
    <lineage>
        <taxon>Bacteria</taxon>
        <taxon>Pseudomonadati</taxon>
        <taxon>Pseudomonadota</taxon>
        <taxon>Betaproteobacteria</taxon>
        <taxon>Burkholderiales</taxon>
        <taxon>Sphaerotilaceae</taxon>
        <taxon>Inhella</taxon>
    </lineage>
</organism>
<dbReference type="Proteomes" id="UP000554837">
    <property type="component" value="Unassembled WGS sequence"/>
</dbReference>
<evidence type="ECO:0000256" key="1">
    <source>
        <dbReference type="ARBA" id="ARBA00004651"/>
    </source>
</evidence>
<comment type="subcellular location">
    <subcellularLocation>
        <location evidence="1 7">Cell membrane</location>
        <topology evidence="1 7">Multi-pass membrane protein</topology>
    </subcellularLocation>
</comment>
<reference evidence="8 9" key="1">
    <citation type="submission" date="2020-08" db="EMBL/GenBank/DDBJ databases">
        <title>Genomic Encyclopedia of Type Strains, Phase IV (KMG-IV): sequencing the most valuable type-strain genomes for metagenomic binning, comparative biology and taxonomic classification.</title>
        <authorList>
            <person name="Goeker M."/>
        </authorList>
    </citation>
    <scope>NUCLEOTIDE SEQUENCE [LARGE SCALE GENOMIC DNA]</scope>
    <source>
        <strain evidence="8 9">DSM 23958</strain>
    </source>
</reference>
<feature type="transmembrane region" description="Helical" evidence="7">
    <location>
        <begin position="56"/>
        <end position="85"/>
    </location>
</feature>
<evidence type="ECO:0000256" key="3">
    <source>
        <dbReference type="ARBA" id="ARBA00022519"/>
    </source>
</evidence>
<dbReference type="AlphaFoldDB" id="A0A840S8L6"/>